<dbReference type="EMBL" id="JBHUIY010000042">
    <property type="protein sequence ID" value="MFD2235310.1"/>
    <property type="molecule type" value="Genomic_DNA"/>
</dbReference>
<gene>
    <name evidence="2" type="ORF">ACFSNB_16000</name>
</gene>
<dbReference type="RefSeq" id="WP_377318371.1">
    <property type="nucleotide sequence ID" value="NZ_JBHUIY010000042.1"/>
</dbReference>
<protein>
    <recommendedName>
        <fullName evidence="4">GDSL-like Lipase/Acylhydrolase</fullName>
    </recommendedName>
</protein>
<feature type="transmembrane region" description="Helical" evidence="1">
    <location>
        <begin position="162"/>
        <end position="183"/>
    </location>
</feature>
<evidence type="ECO:0000313" key="2">
    <source>
        <dbReference type="EMBL" id="MFD2235310.1"/>
    </source>
</evidence>
<reference evidence="3" key="1">
    <citation type="journal article" date="2019" name="Int. J. Syst. Evol. Microbiol.">
        <title>The Global Catalogue of Microorganisms (GCM) 10K type strain sequencing project: providing services to taxonomists for standard genome sequencing and annotation.</title>
        <authorList>
            <consortium name="The Broad Institute Genomics Platform"/>
            <consortium name="The Broad Institute Genome Sequencing Center for Infectious Disease"/>
            <person name="Wu L."/>
            <person name="Ma J."/>
        </authorList>
    </citation>
    <scope>NUCLEOTIDE SEQUENCE [LARGE SCALE GENOMIC DNA]</scope>
    <source>
        <strain evidence="3">KCTC 15012</strain>
    </source>
</reference>
<comment type="caution">
    <text evidence="2">The sequence shown here is derived from an EMBL/GenBank/DDBJ whole genome shotgun (WGS) entry which is preliminary data.</text>
</comment>
<keyword evidence="1" id="KW-1133">Transmembrane helix</keyword>
<evidence type="ECO:0000313" key="3">
    <source>
        <dbReference type="Proteomes" id="UP001597296"/>
    </source>
</evidence>
<organism evidence="2 3">
    <name type="scientific">Phaeospirillum tilakii</name>
    <dbReference type="NCBI Taxonomy" id="741673"/>
    <lineage>
        <taxon>Bacteria</taxon>
        <taxon>Pseudomonadati</taxon>
        <taxon>Pseudomonadota</taxon>
        <taxon>Alphaproteobacteria</taxon>
        <taxon>Rhodospirillales</taxon>
        <taxon>Rhodospirillaceae</taxon>
        <taxon>Phaeospirillum</taxon>
    </lineage>
</organism>
<feature type="transmembrane region" description="Helical" evidence="1">
    <location>
        <begin position="122"/>
        <end position="141"/>
    </location>
</feature>
<dbReference type="SUPFAM" id="SSF52266">
    <property type="entry name" value="SGNH hydrolase"/>
    <property type="match status" value="1"/>
</dbReference>
<keyword evidence="1" id="KW-0812">Transmembrane</keyword>
<name>A0ABW5CDH2_9PROT</name>
<sequence length="580" mass="65437">MIKYTITIVAGLVLLANLAGIPFEFKANPSEIQKISGELYKLKLPVIFRIADVSTDNLDEIRSTLILRESGIALGPAHVLHDDIRRLGGGRYSHWGKSLLFSSSDHSDPRFNTHDYAITARLFPPIWLNGLAMVVVCWSLFRGLRPTGSAHWVTRMCRPTTLRGTVLLYSGIFAAATGMALTLHRPWQVPAVQPVAGGDRGVIERAAFYRQASGRYDLVFLGDSRTYCGIHPELIDPILGTHSINLAQFSNWFPTQYPLVRDLIPHIKPGTIVVWSIGHQNFYSGTSTQLFYNMPLLTTLKRLVLGKLTDGADRKSPFIQRVYPIPPLIALQYLFWNVPTNGLGDNVAFFSPLLRAFTKRDETRDDIYRWLNRDLVALPSPESPPESPPGSLPLPTQDRDAWVALTGRFPEASIVENRDQGHLVSLTAFLAGGGYYRVEIDPAFFRRKQAEMGLQPIDDAQALSQIIPEPDAGLLRLFDTILATFQDAGIPLIVNELEEAPFVYRNPIVRDKWRAFMRERIEPRVRAAGFPYVRTDLSTLKDDDYFDWDHLNQKGMEKYTPMIAESLRPFVDKNEPRHAF</sequence>
<evidence type="ECO:0008006" key="4">
    <source>
        <dbReference type="Google" id="ProtNLM"/>
    </source>
</evidence>
<keyword evidence="3" id="KW-1185">Reference proteome</keyword>
<dbReference type="Proteomes" id="UP001597296">
    <property type="component" value="Unassembled WGS sequence"/>
</dbReference>
<evidence type="ECO:0000256" key="1">
    <source>
        <dbReference type="SAM" id="Phobius"/>
    </source>
</evidence>
<proteinExistence type="predicted"/>
<accession>A0ABW5CDH2</accession>
<keyword evidence="1" id="KW-0472">Membrane</keyword>